<keyword evidence="2" id="KW-1185">Reference proteome</keyword>
<dbReference type="EMBL" id="MU267644">
    <property type="protein sequence ID" value="KAH7912776.1"/>
    <property type="molecule type" value="Genomic_DNA"/>
</dbReference>
<name>A0ACB8AHG7_9AGAM</name>
<sequence>MTSTAPHLLYPVPKTDHDEYVLREGDEVFSPKEMIELPRPGAPVSNPEGDLALVSSSKYSFEGKKNFNSVFVVAIDTVLPPLEIALSDGGDTFWLDSRTIGHVVPNPEDSHKTQRLYAISLSFQLSQEPTSPEKSHFAHEAPVLIGSLPVNTAANFRYSPSGYLVFSAYVYVDGDLGRVMEYDAAYEDRGNAALVYDHTFARQWDTWVGPKHKSLFTVPLSKNGSTWILEDAFTNVLRGTKLTSPVEPFGGTDNFDVSSTHIVYTAKDPHLPKGWHTKQNIYYVDFAGTKTTELTSGKQGATYRPVFNSIGDKVAWLELDKDGEESDRSKVIIYDLVKDVRYTLTQNWDRSPSELVFSKSGDDLLYFVAPDLARMKVFVLPLPPTPPQSTLHPVFPERHTVPIALTDSGTASGLQALPGHRLLFALSCFISPNDIFVLRDTVSLSDHIERDIEKGDVYHRALGLTLTQITRFTTDALRGKSLCRGREFWFEGASGRRIQGWLLTPPGFSLDDRKKWPVLFCVHGGPEYAWYDEWSTHENLNVYTNQGYIIVAINPTGSTSFGQELTSDIKEDWGGKPFEDLRKGWRYVLVSYPQINPERAVACGSSWGGYAMNWIQGHPEFGFGFKAMVCNAGIFDTSIMSLWTDELFFMNEDFGGRPWDEKSKRLHHKYSPSSTVAKWTIPELFTHGSKDYRVVETESIAPYHALLQLGIPTRLVIFRDENHFMQGHGNSLKWHYEVFRWFDQWVGAGAKSGSKD</sequence>
<proteinExistence type="predicted"/>
<protein>
    <submittedName>
        <fullName evidence="1">Alpha/Beta hydrolase protein</fullName>
    </submittedName>
</protein>
<reference evidence="1" key="1">
    <citation type="journal article" date="2021" name="New Phytol.">
        <title>Evolutionary innovations through gain and loss of genes in the ectomycorrhizal Boletales.</title>
        <authorList>
            <person name="Wu G."/>
            <person name="Miyauchi S."/>
            <person name="Morin E."/>
            <person name="Kuo A."/>
            <person name="Drula E."/>
            <person name="Varga T."/>
            <person name="Kohler A."/>
            <person name="Feng B."/>
            <person name="Cao Y."/>
            <person name="Lipzen A."/>
            <person name="Daum C."/>
            <person name="Hundley H."/>
            <person name="Pangilinan J."/>
            <person name="Johnson J."/>
            <person name="Barry K."/>
            <person name="LaButti K."/>
            <person name="Ng V."/>
            <person name="Ahrendt S."/>
            <person name="Min B."/>
            <person name="Choi I.G."/>
            <person name="Park H."/>
            <person name="Plett J.M."/>
            <person name="Magnuson J."/>
            <person name="Spatafora J.W."/>
            <person name="Nagy L.G."/>
            <person name="Henrissat B."/>
            <person name="Grigoriev I.V."/>
            <person name="Yang Z.L."/>
            <person name="Xu J."/>
            <person name="Martin F.M."/>
        </authorList>
    </citation>
    <scope>NUCLEOTIDE SEQUENCE</scope>
    <source>
        <strain evidence="1">ATCC 28755</strain>
    </source>
</reference>
<keyword evidence="1" id="KW-0378">Hydrolase</keyword>
<evidence type="ECO:0000313" key="2">
    <source>
        <dbReference type="Proteomes" id="UP000790377"/>
    </source>
</evidence>
<dbReference type="Proteomes" id="UP000790377">
    <property type="component" value="Unassembled WGS sequence"/>
</dbReference>
<gene>
    <name evidence="1" type="ORF">BJ138DRAFT_1083015</name>
</gene>
<accession>A0ACB8AHG7</accession>
<organism evidence="1 2">
    <name type="scientific">Hygrophoropsis aurantiaca</name>
    <dbReference type="NCBI Taxonomy" id="72124"/>
    <lineage>
        <taxon>Eukaryota</taxon>
        <taxon>Fungi</taxon>
        <taxon>Dikarya</taxon>
        <taxon>Basidiomycota</taxon>
        <taxon>Agaricomycotina</taxon>
        <taxon>Agaricomycetes</taxon>
        <taxon>Agaricomycetidae</taxon>
        <taxon>Boletales</taxon>
        <taxon>Coniophorineae</taxon>
        <taxon>Hygrophoropsidaceae</taxon>
        <taxon>Hygrophoropsis</taxon>
    </lineage>
</organism>
<evidence type="ECO:0000313" key="1">
    <source>
        <dbReference type="EMBL" id="KAH7912776.1"/>
    </source>
</evidence>
<comment type="caution">
    <text evidence="1">The sequence shown here is derived from an EMBL/GenBank/DDBJ whole genome shotgun (WGS) entry which is preliminary data.</text>
</comment>